<feature type="domain" description="Arf-GAP" evidence="7">
    <location>
        <begin position="9"/>
        <end position="133"/>
    </location>
</feature>
<keyword evidence="1" id="KW-0479">Metal-binding</keyword>
<organism evidence="8 9">
    <name type="scientific">Saccoglossus kowalevskii</name>
    <name type="common">Acorn worm</name>
    <dbReference type="NCBI Taxonomy" id="10224"/>
    <lineage>
        <taxon>Eukaryota</taxon>
        <taxon>Metazoa</taxon>
        <taxon>Hemichordata</taxon>
        <taxon>Enteropneusta</taxon>
        <taxon>Harrimaniidae</taxon>
        <taxon>Saccoglossus</taxon>
    </lineage>
</organism>
<dbReference type="InterPro" id="IPR037278">
    <property type="entry name" value="ARFGAP/RecO"/>
</dbReference>
<evidence type="ECO:0000256" key="4">
    <source>
        <dbReference type="ARBA" id="ARBA00022833"/>
    </source>
</evidence>
<keyword evidence="8" id="KW-1185">Reference proteome</keyword>
<keyword evidence="4" id="KW-0862">Zinc</keyword>
<dbReference type="RefSeq" id="XP_006817971.1">
    <property type="nucleotide sequence ID" value="XM_006817908.1"/>
</dbReference>
<feature type="compositionally biased region" description="Low complexity" evidence="6">
    <location>
        <begin position="178"/>
        <end position="193"/>
    </location>
</feature>
<dbReference type="GeneID" id="100371923"/>
<evidence type="ECO:0000256" key="2">
    <source>
        <dbReference type="ARBA" id="ARBA00022737"/>
    </source>
</evidence>
<accession>A0ABM0MD80</accession>
<evidence type="ECO:0000313" key="8">
    <source>
        <dbReference type="Proteomes" id="UP000694865"/>
    </source>
</evidence>
<dbReference type="InterPro" id="IPR001164">
    <property type="entry name" value="ArfGAP_dom"/>
</dbReference>
<protein>
    <submittedName>
        <fullName evidence="9">Arf-GAP domain and FG repeat-containing protein 1-like isoform X3</fullName>
    </submittedName>
</protein>
<proteinExistence type="predicted"/>
<dbReference type="Gene3D" id="1.10.220.150">
    <property type="entry name" value="Arf GTPase activating protein"/>
    <property type="match status" value="1"/>
</dbReference>
<dbReference type="InterPro" id="IPR038508">
    <property type="entry name" value="ArfGAP_dom_sf"/>
</dbReference>
<feature type="compositionally biased region" description="Low complexity" evidence="6">
    <location>
        <begin position="413"/>
        <end position="449"/>
    </location>
</feature>
<evidence type="ECO:0000256" key="5">
    <source>
        <dbReference type="PROSITE-ProRule" id="PRU00288"/>
    </source>
</evidence>
<name>A0ABM0MD80_SACKO</name>
<dbReference type="InterPro" id="IPR052248">
    <property type="entry name" value="Arf-GAP_FG-repeat_protein"/>
</dbReference>
<dbReference type="PRINTS" id="PR00405">
    <property type="entry name" value="REVINTRACTNG"/>
</dbReference>
<evidence type="ECO:0000313" key="9">
    <source>
        <dbReference type="RefSeq" id="XP_006817971.1"/>
    </source>
</evidence>
<feature type="region of interest" description="Disordered" evidence="6">
    <location>
        <begin position="555"/>
        <end position="582"/>
    </location>
</feature>
<keyword evidence="2" id="KW-0677">Repeat</keyword>
<dbReference type="Pfam" id="PF01412">
    <property type="entry name" value="ArfGap"/>
    <property type="match status" value="1"/>
</dbReference>
<dbReference type="SUPFAM" id="SSF57863">
    <property type="entry name" value="ArfGap/RecO-like zinc finger"/>
    <property type="match status" value="1"/>
</dbReference>
<feature type="region of interest" description="Disordered" evidence="6">
    <location>
        <begin position="351"/>
        <end position="373"/>
    </location>
</feature>
<feature type="region of interest" description="Disordered" evidence="6">
    <location>
        <begin position="177"/>
        <end position="297"/>
    </location>
</feature>
<dbReference type="PROSITE" id="PS50115">
    <property type="entry name" value="ARFGAP"/>
    <property type="match status" value="1"/>
</dbReference>
<evidence type="ECO:0000256" key="3">
    <source>
        <dbReference type="ARBA" id="ARBA00022771"/>
    </source>
</evidence>
<dbReference type="CDD" id="cd08838">
    <property type="entry name" value="ArfGap_AGFG"/>
    <property type="match status" value="1"/>
</dbReference>
<dbReference type="PANTHER" id="PTHR46134">
    <property type="entry name" value="DRONGO, ISOFORM F"/>
    <property type="match status" value="1"/>
</dbReference>
<feature type="region of interest" description="Disordered" evidence="6">
    <location>
        <begin position="413"/>
        <end position="454"/>
    </location>
</feature>
<evidence type="ECO:0000259" key="7">
    <source>
        <dbReference type="PROSITE" id="PS50115"/>
    </source>
</evidence>
<dbReference type="PANTHER" id="PTHR46134:SF3">
    <property type="entry name" value="ARFGAP WITH FG REPEATS 1"/>
    <property type="match status" value="1"/>
</dbReference>
<feature type="compositionally biased region" description="Polar residues" evidence="6">
    <location>
        <begin position="256"/>
        <end position="297"/>
    </location>
</feature>
<keyword evidence="3 5" id="KW-0863">Zinc-finger</keyword>
<evidence type="ECO:0000256" key="6">
    <source>
        <dbReference type="SAM" id="MobiDB-lite"/>
    </source>
</evidence>
<dbReference type="Proteomes" id="UP000694865">
    <property type="component" value="Unplaced"/>
</dbReference>
<reference evidence="9" key="1">
    <citation type="submission" date="2025-08" db="UniProtKB">
        <authorList>
            <consortium name="RefSeq"/>
        </authorList>
    </citation>
    <scope>IDENTIFICATION</scope>
    <source>
        <tissue evidence="9">Testes</tissue>
    </source>
</reference>
<evidence type="ECO:0000256" key="1">
    <source>
        <dbReference type="ARBA" id="ARBA00022723"/>
    </source>
</evidence>
<gene>
    <name evidence="9" type="primary">LOC100371923</name>
</gene>
<dbReference type="SMART" id="SM00105">
    <property type="entry name" value="ArfGap"/>
    <property type="match status" value="1"/>
</dbReference>
<sequence>MASKRKQDDKHLKMLREMVAREHNKKCFDCHQRGPTYVNMTIGSFVCTSCSGILRGLNPPNRVKSISMASYTPQEIEFLEQKGNEYCRRVWLGLYDARSQAEPESKDEHKVRDFMQQKYEKKRWYVSPAEAERLASVKQQTPPLQTKAGTATGVKPLKNLLGKDAPPLVVQNSFQASPVQLPPQTQQPVQKKTPSMDLLGDLGGDPFSAAPPQQQQQQPPPTGSQGGGGFADFGSAFGQTSNASSFGQQAPAPAFSQPTTTPGFNQSGLLQPNQPGQPHPSSSISNQNDFGNFSSAPIFTTTPAQLAQEKSAADRYAALSQLDTLFHDTGSNIDWKGGVSVFSAPQSSVTQSSSLTALSSSPSSSTGFGMSTSSTFGGSTNPFSQGGSTATGYGGQAAYGQYVTAGFGQQQQAPAGFGQQQQAPAGFGQQQQAPAGFGQQQQAPAGFGQTSTAGFGQQSTTGFGLSIAANPFMTQAPSSVYSQAQANGSFGASANMAYASQQTGGFGQMGGVPGGMAAQPAGFGTMGGFTPQQDLSFGGAAMTAMAGNQFKMAQQQQQQQQQQPQQFGGWNQQQMQQQQQQMNMAANPFMSAGQFPNAARPANTSNPFL</sequence>